<dbReference type="Proteomes" id="UP001139125">
    <property type="component" value="Unassembled WGS sequence"/>
</dbReference>
<evidence type="ECO:0000313" key="2">
    <source>
        <dbReference type="EMBL" id="MCP9289955.1"/>
    </source>
</evidence>
<accession>A0A9X2L0C5</accession>
<evidence type="ECO:0000313" key="3">
    <source>
        <dbReference type="Proteomes" id="UP001139125"/>
    </source>
</evidence>
<dbReference type="InterPro" id="IPR010985">
    <property type="entry name" value="Ribbon_hlx_hlx"/>
</dbReference>
<dbReference type="EMBL" id="JANDBC010000001">
    <property type="protein sequence ID" value="MCP9289955.1"/>
    <property type="molecule type" value="Genomic_DNA"/>
</dbReference>
<sequence>MDTTLTIRIDKELDQLLEESSKKSGRSKSELVRQALKRQLSIETFQELRKQLLPYGEAQGWLTDEDVFREVS</sequence>
<organism evidence="2 3">
    <name type="scientific">Gracilimonas sediminicola</name>
    <dbReference type="NCBI Taxonomy" id="2952158"/>
    <lineage>
        <taxon>Bacteria</taxon>
        <taxon>Pseudomonadati</taxon>
        <taxon>Balneolota</taxon>
        <taxon>Balneolia</taxon>
        <taxon>Balneolales</taxon>
        <taxon>Balneolaceae</taxon>
        <taxon>Gracilimonas</taxon>
    </lineage>
</organism>
<gene>
    <name evidence="2" type="ORF">NM125_00015</name>
</gene>
<evidence type="ECO:0000259" key="1">
    <source>
        <dbReference type="Pfam" id="PF01402"/>
    </source>
</evidence>
<keyword evidence="3" id="KW-1185">Reference proteome</keyword>
<reference evidence="2" key="1">
    <citation type="submission" date="2022-06" db="EMBL/GenBank/DDBJ databases">
        <title>Gracilimonas sp. CAU 1638 isolated from sea sediment.</title>
        <authorList>
            <person name="Kim W."/>
        </authorList>
    </citation>
    <scope>NUCLEOTIDE SEQUENCE</scope>
    <source>
        <strain evidence="2">CAU 1638</strain>
    </source>
</reference>
<dbReference type="AlphaFoldDB" id="A0A9X2L0C5"/>
<dbReference type="InterPro" id="IPR002145">
    <property type="entry name" value="CopG"/>
</dbReference>
<protein>
    <submittedName>
        <fullName evidence="2">Ribbon-helix-helix protein, CopG family</fullName>
    </submittedName>
</protein>
<proteinExistence type="predicted"/>
<dbReference type="GO" id="GO:0006355">
    <property type="term" value="P:regulation of DNA-templated transcription"/>
    <property type="evidence" value="ECO:0007669"/>
    <property type="project" value="InterPro"/>
</dbReference>
<dbReference type="Pfam" id="PF01402">
    <property type="entry name" value="RHH_1"/>
    <property type="match status" value="1"/>
</dbReference>
<comment type="caution">
    <text evidence="2">The sequence shown here is derived from an EMBL/GenBank/DDBJ whole genome shotgun (WGS) entry which is preliminary data.</text>
</comment>
<dbReference type="SUPFAM" id="SSF47598">
    <property type="entry name" value="Ribbon-helix-helix"/>
    <property type="match status" value="1"/>
</dbReference>
<dbReference type="RefSeq" id="WP_255131565.1">
    <property type="nucleotide sequence ID" value="NZ_CP175953.1"/>
</dbReference>
<feature type="domain" description="Ribbon-helix-helix protein CopG" evidence="1">
    <location>
        <begin position="5"/>
        <end position="40"/>
    </location>
</feature>
<name>A0A9X2L0C5_9BACT</name>